<dbReference type="Pfam" id="PF06574">
    <property type="entry name" value="FAD_syn"/>
    <property type="match status" value="1"/>
</dbReference>
<dbReference type="AlphaFoldDB" id="A0AAU9D4B8"/>
<dbReference type="InterPro" id="IPR023468">
    <property type="entry name" value="Riboflavin_kinase"/>
</dbReference>
<dbReference type="EC" id="2.7.1.26" evidence="15"/>
<dbReference type="InterPro" id="IPR023465">
    <property type="entry name" value="Riboflavin_kinase_dom_sf"/>
</dbReference>
<dbReference type="Pfam" id="PF01687">
    <property type="entry name" value="Flavokinase"/>
    <property type="match status" value="1"/>
</dbReference>
<gene>
    <name evidence="17" type="primary">ribF</name>
    <name evidence="17" type="ORF">XA3_07890</name>
</gene>
<keyword evidence="18" id="KW-1185">Reference proteome</keyword>
<dbReference type="NCBIfam" id="TIGR00083">
    <property type="entry name" value="ribF"/>
    <property type="match status" value="1"/>
</dbReference>
<dbReference type="Proteomes" id="UP001321861">
    <property type="component" value="Chromosome"/>
</dbReference>
<dbReference type="InterPro" id="IPR015864">
    <property type="entry name" value="FAD_synthase"/>
</dbReference>
<dbReference type="InterPro" id="IPR002606">
    <property type="entry name" value="Riboflavin_kinase_bac"/>
</dbReference>
<accession>A0AAU9D4B8</accession>
<dbReference type="KEGG" id="xap:XA3_07890"/>
<keyword evidence="5 15" id="KW-0288">FMN</keyword>
<dbReference type="InterPro" id="IPR004821">
    <property type="entry name" value="Cyt_trans-like"/>
</dbReference>
<dbReference type="GO" id="GO:0009398">
    <property type="term" value="P:FMN biosynthetic process"/>
    <property type="evidence" value="ECO:0007669"/>
    <property type="project" value="UniProtKB-UniRule"/>
</dbReference>
<feature type="domain" description="Riboflavin kinase" evidence="16">
    <location>
        <begin position="185"/>
        <end position="309"/>
    </location>
</feature>
<dbReference type="PIRSF" id="PIRSF004491">
    <property type="entry name" value="FAD_Synth"/>
    <property type="match status" value="1"/>
</dbReference>
<dbReference type="SUPFAM" id="SSF52374">
    <property type="entry name" value="Nucleotidylyl transferase"/>
    <property type="match status" value="1"/>
</dbReference>
<evidence type="ECO:0000256" key="10">
    <source>
        <dbReference type="ARBA" id="ARBA00022827"/>
    </source>
</evidence>
<evidence type="ECO:0000256" key="1">
    <source>
        <dbReference type="ARBA" id="ARBA00002121"/>
    </source>
</evidence>
<evidence type="ECO:0000256" key="5">
    <source>
        <dbReference type="ARBA" id="ARBA00022643"/>
    </source>
</evidence>
<comment type="pathway">
    <text evidence="2 15">Cofactor biosynthesis; FAD biosynthesis; FAD from FMN: step 1/1.</text>
</comment>
<evidence type="ECO:0000313" key="18">
    <source>
        <dbReference type="Proteomes" id="UP001321861"/>
    </source>
</evidence>
<comment type="pathway">
    <text evidence="3 15">Cofactor biosynthesis; FMN biosynthesis; FMN from riboflavin (ATP route): step 1/1.</text>
</comment>
<evidence type="ECO:0000313" key="17">
    <source>
        <dbReference type="EMBL" id="BDR58348.1"/>
    </source>
</evidence>
<comment type="similarity">
    <text evidence="15">Belongs to the ribF family.</text>
</comment>
<dbReference type="InterPro" id="IPR014729">
    <property type="entry name" value="Rossmann-like_a/b/a_fold"/>
</dbReference>
<dbReference type="SUPFAM" id="SSF82114">
    <property type="entry name" value="Riboflavin kinase-like"/>
    <property type="match status" value="1"/>
</dbReference>
<dbReference type="PANTHER" id="PTHR22749:SF6">
    <property type="entry name" value="RIBOFLAVIN KINASE"/>
    <property type="match status" value="1"/>
</dbReference>
<keyword evidence="6 15" id="KW-0808">Transferase</keyword>
<protein>
    <recommendedName>
        <fullName evidence="15">Riboflavin biosynthesis protein</fullName>
    </recommendedName>
    <domain>
        <recommendedName>
            <fullName evidence="15">Riboflavin kinase</fullName>
            <ecNumber evidence="15">2.7.1.26</ecNumber>
        </recommendedName>
        <alternativeName>
            <fullName evidence="15">Flavokinase</fullName>
        </alternativeName>
    </domain>
    <domain>
        <recommendedName>
            <fullName evidence="15">FMN adenylyltransferase</fullName>
            <ecNumber evidence="15">2.7.7.2</ecNumber>
        </recommendedName>
        <alternativeName>
            <fullName evidence="15">FAD pyrophosphorylase</fullName>
        </alternativeName>
        <alternativeName>
            <fullName evidence="15">FAD synthase</fullName>
        </alternativeName>
    </domain>
</protein>
<dbReference type="GO" id="GO:0009231">
    <property type="term" value="P:riboflavin biosynthetic process"/>
    <property type="evidence" value="ECO:0007669"/>
    <property type="project" value="InterPro"/>
</dbReference>
<name>A0AAU9D4B8_9LACO</name>
<evidence type="ECO:0000256" key="13">
    <source>
        <dbReference type="ARBA" id="ARBA00047880"/>
    </source>
</evidence>
<dbReference type="FunFam" id="2.40.30.30:FF:000003">
    <property type="entry name" value="Riboflavin biosynthesis protein"/>
    <property type="match status" value="1"/>
</dbReference>
<dbReference type="NCBIfam" id="NF004162">
    <property type="entry name" value="PRK05627.1-5"/>
    <property type="match status" value="1"/>
</dbReference>
<comment type="catalytic activity">
    <reaction evidence="13 15">
        <text>riboflavin + ATP = FMN + ADP + H(+)</text>
        <dbReference type="Rhea" id="RHEA:14357"/>
        <dbReference type="ChEBI" id="CHEBI:15378"/>
        <dbReference type="ChEBI" id="CHEBI:30616"/>
        <dbReference type="ChEBI" id="CHEBI:57986"/>
        <dbReference type="ChEBI" id="CHEBI:58210"/>
        <dbReference type="ChEBI" id="CHEBI:456216"/>
        <dbReference type="EC" id="2.7.1.26"/>
    </reaction>
</comment>
<proteinExistence type="inferred from homology"/>
<keyword evidence="12" id="KW-0511">Multifunctional enzyme</keyword>
<evidence type="ECO:0000256" key="3">
    <source>
        <dbReference type="ARBA" id="ARBA00005201"/>
    </source>
</evidence>
<dbReference type="GO" id="GO:0006747">
    <property type="term" value="P:FAD biosynthetic process"/>
    <property type="evidence" value="ECO:0007669"/>
    <property type="project" value="UniProtKB-UniRule"/>
</dbReference>
<dbReference type="CDD" id="cd02064">
    <property type="entry name" value="FAD_synthetase_N"/>
    <property type="match status" value="1"/>
</dbReference>
<dbReference type="GO" id="GO:0003919">
    <property type="term" value="F:FMN adenylyltransferase activity"/>
    <property type="evidence" value="ECO:0007669"/>
    <property type="project" value="UniProtKB-UniRule"/>
</dbReference>
<evidence type="ECO:0000256" key="6">
    <source>
        <dbReference type="ARBA" id="ARBA00022679"/>
    </source>
</evidence>
<dbReference type="EC" id="2.7.7.2" evidence="15"/>
<dbReference type="Gene3D" id="3.40.50.620">
    <property type="entry name" value="HUPs"/>
    <property type="match status" value="1"/>
</dbReference>
<keyword evidence="10 15" id="KW-0274">FAD</keyword>
<evidence type="ECO:0000256" key="11">
    <source>
        <dbReference type="ARBA" id="ARBA00022840"/>
    </source>
</evidence>
<comment type="function">
    <text evidence="1">Catalyzes the phosphorylation of riboflavin to FMN followed by the adenylation of FMN to FAD.</text>
</comment>
<dbReference type="EMBL" id="AP026802">
    <property type="protein sequence ID" value="BDR58348.1"/>
    <property type="molecule type" value="Genomic_DNA"/>
</dbReference>
<evidence type="ECO:0000256" key="4">
    <source>
        <dbReference type="ARBA" id="ARBA00022630"/>
    </source>
</evidence>
<sequence>MEIIKIKDQDQIKSLSLDPNVMTSGFFDGVHLGHQKLIKRSRELADNLGLPLVVLTFWPYPKQFYVKVDQPYPILTSQEDKYAIFSDLGVDLVLEVVFNSQIQKMSPQVFVDKYLKSAAVKVFIAGADFSYGKHDVANMDLLPQYAQNDFGVKKVSFIEYEGEKVSSSRIRNEIKKNNFEMVKHLLGRPYTVKGKIVTGAQVGRTIGFPTANLDNSANYLIPSDGVYFTRVEIDRNYYWGITSVGDKPTFDGNKRFIETYILDFNQDIYGKKMSLEWLEFERPQIKFESEEQLIRAIEQDEMKMRRYVQTR</sequence>
<keyword evidence="7 15" id="KW-0548">Nucleotidyltransferase</keyword>
<dbReference type="GO" id="GO:0008531">
    <property type="term" value="F:riboflavin kinase activity"/>
    <property type="evidence" value="ECO:0007669"/>
    <property type="project" value="UniProtKB-UniRule"/>
</dbReference>
<keyword evidence="4 15" id="KW-0285">Flavoprotein</keyword>
<evidence type="ECO:0000256" key="7">
    <source>
        <dbReference type="ARBA" id="ARBA00022695"/>
    </source>
</evidence>
<evidence type="ECO:0000256" key="9">
    <source>
        <dbReference type="ARBA" id="ARBA00022777"/>
    </source>
</evidence>
<evidence type="ECO:0000256" key="8">
    <source>
        <dbReference type="ARBA" id="ARBA00022741"/>
    </source>
</evidence>
<dbReference type="Gene3D" id="2.40.30.30">
    <property type="entry name" value="Riboflavin kinase-like"/>
    <property type="match status" value="1"/>
</dbReference>
<evidence type="ECO:0000256" key="15">
    <source>
        <dbReference type="PIRNR" id="PIRNR004491"/>
    </source>
</evidence>
<organism evidence="17 18">
    <name type="scientific">Xylocopilactobacillus apicola</name>
    <dbReference type="NCBI Taxonomy" id="2932184"/>
    <lineage>
        <taxon>Bacteria</taxon>
        <taxon>Bacillati</taxon>
        <taxon>Bacillota</taxon>
        <taxon>Bacilli</taxon>
        <taxon>Lactobacillales</taxon>
        <taxon>Lactobacillaceae</taxon>
        <taxon>Xylocopilactobacillus</taxon>
    </lineage>
</organism>
<keyword evidence="8 15" id="KW-0547">Nucleotide-binding</keyword>
<evidence type="ECO:0000256" key="2">
    <source>
        <dbReference type="ARBA" id="ARBA00004726"/>
    </source>
</evidence>
<dbReference type="GO" id="GO:0005524">
    <property type="term" value="F:ATP binding"/>
    <property type="evidence" value="ECO:0007669"/>
    <property type="project" value="UniProtKB-UniRule"/>
</dbReference>
<dbReference type="SMART" id="SM00904">
    <property type="entry name" value="Flavokinase"/>
    <property type="match status" value="1"/>
</dbReference>
<dbReference type="InterPro" id="IPR015865">
    <property type="entry name" value="Riboflavin_kinase_bac/euk"/>
</dbReference>
<comment type="catalytic activity">
    <reaction evidence="14 15">
        <text>FMN + ATP + H(+) = FAD + diphosphate</text>
        <dbReference type="Rhea" id="RHEA:17237"/>
        <dbReference type="ChEBI" id="CHEBI:15378"/>
        <dbReference type="ChEBI" id="CHEBI:30616"/>
        <dbReference type="ChEBI" id="CHEBI:33019"/>
        <dbReference type="ChEBI" id="CHEBI:57692"/>
        <dbReference type="ChEBI" id="CHEBI:58210"/>
        <dbReference type="EC" id="2.7.7.2"/>
    </reaction>
</comment>
<dbReference type="RefSeq" id="WP_317636257.1">
    <property type="nucleotide sequence ID" value="NZ_AP026802.1"/>
</dbReference>
<evidence type="ECO:0000256" key="14">
    <source>
        <dbReference type="ARBA" id="ARBA00049494"/>
    </source>
</evidence>
<evidence type="ECO:0000259" key="16">
    <source>
        <dbReference type="SMART" id="SM00904"/>
    </source>
</evidence>
<keyword evidence="11 15" id="KW-0067">ATP-binding</keyword>
<dbReference type="PANTHER" id="PTHR22749">
    <property type="entry name" value="RIBOFLAVIN KINASE/FMN ADENYLYLTRANSFERASE"/>
    <property type="match status" value="1"/>
</dbReference>
<dbReference type="NCBIfam" id="TIGR00125">
    <property type="entry name" value="cyt_tran_rel"/>
    <property type="match status" value="1"/>
</dbReference>
<keyword evidence="9 15" id="KW-0418">Kinase</keyword>
<reference evidence="17 18" key="1">
    <citation type="journal article" date="2023" name="Microbiol. Spectr.">
        <title>Symbiosis of Carpenter Bees with Uncharacterized Lactic Acid Bacteria Showing NAD Auxotrophy.</title>
        <authorList>
            <person name="Kawasaki S."/>
            <person name="Ozawa K."/>
            <person name="Mori T."/>
            <person name="Yamamoto A."/>
            <person name="Ito M."/>
            <person name="Ohkuma M."/>
            <person name="Sakamoto M."/>
            <person name="Matsutani M."/>
        </authorList>
    </citation>
    <scope>NUCLEOTIDE SEQUENCE [LARGE SCALE GENOMIC DNA]</scope>
    <source>
        <strain evidence="17 18">XA3</strain>
    </source>
</reference>
<evidence type="ECO:0000256" key="12">
    <source>
        <dbReference type="ARBA" id="ARBA00023268"/>
    </source>
</evidence>
<dbReference type="FunFam" id="3.40.50.620:FF:000021">
    <property type="entry name" value="Riboflavin biosynthesis protein"/>
    <property type="match status" value="1"/>
</dbReference>